<proteinExistence type="predicted"/>
<accession>A0ABM6U961</accession>
<keyword evidence="3" id="KW-1185">Reference proteome</keyword>
<dbReference type="Proteomes" id="UP000241936">
    <property type="component" value="Chromosome"/>
</dbReference>
<reference evidence="2 3" key="1">
    <citation type="journal article" date="2018" name="Front. Microbiol.">
        <title>Pseudomonas rhizophila S211, a New Plant Growth-Promoting Rhizobacterium with Potential in Pesticide-Bioremediation.</title>
        <authorList>
            <person name="Hassen W."/>
            <person name="Neifar M."/>
            <person name="Cherif H."/>
            <person name="Najjari A."/>
            <person name="Chouchane H."/>
            <person name="Driouich R.C."/>
            <person name="Salah A."/>
            <person name="Naili F."/>
            <person name="Mosbah A."/>
            <person name="Souissi Y."/>
            <person name="Raddadi N."/>
            <person name="Ouzari H.I."/>
            <person name="Fava F."/>
            <person name="Cherif A."/>
        </authorList>
    </citation>
    <scope>NUCLEOTIDE SEQUENCE [LARGE SCALE GENOMIC DNA]</scope>
    <source>
        <strain evidence="2 3">S211</strain>
    </source>
</reference>
<name>A0ABM6U961_9PSED</name>
<gene>
    <name evidence="2" type="ORF">CRX69_01770</name>
</gene>
<evidence type="ECO:0000313" key="2">
    <source>
        <dbReference type="EMBL" id="AVU73975.1"/>
    </source>
</evidence>
<protein>
    <submittedName>
        <fullName evidence="2">Uncharacterized protein</fullName>
    </submittedName>
</protein>
<dbReference type="EMBL" id="CP024081">
    <property type="protein sequence ID" value="AVU73975.1"/>
    <property type="molecule type" value="Genomic_DNA"/>
</dbReference>
<sequence length="65" mass="6630">MLAMQAPRFQGDRVVFIAGKPCSHREVAEGASLRGVTASAASAVAPPQPVPDPAVESPCPGCSRV</sequence>
<evidence type="ECO:0000313" key="3">
    <source>
        <dbReference type="Proteomes" id="UP000241936"/>
    </source>
</evidence>
<feature type="region of interest" description="Disordered" evidence="1">
    <location>
        <begin position="42"/>
        <end position="65"/>
    </location>
</feature>
<evidence type="ECO:0000256" key="1">
    <source>
        <dbReference type="SAM" id="MobiDB-lite"/>
    </source>
</evidence>
<organism evidence="2 3">
    <name type="scientific">Pseudomonas rhizophila</name>
    <dbReference type="NCBI Taxonomy" id="2045200"/>
    <lineage>
        <taxon>Bacteria</taxon>
        <taxon>Pseudomonadati</taxon>
        <taxon>Pseudomonadota</taxon>
        <taxon>Gammaproteobacteria</taxon>
        <taxon>Pseudomonadales</taxon>
        <taxon>Pseudomonadaceae</taxon>
        <taxon>Pseudomonas</taxon>
    </lineage>
</organism>